<name>A0AAW1UWB5_9CUCU</name>
<comment type="caution">
    <text evidence="2">The sequence shown here is derived from an EMBL/GenBank/DDBJ whole genome shotgun (WGS) entry which is preliminary data.</text>
</comment>
<proteinExistence type="predicted"/>
<keyword evidence="1" id="KW-1133">Transmembrane helix</keyword>
<evidence type="ECO:0000313" key="3">
    <source>
        <dbReference type="Proteomes" id="UP001431783"/>
    </source>
</evidence>
<evidence type="ECO:0000313" key="2">
    <source>
        <dbReference type="EMBL" id="KAK9887404.1"/>
    </source>
</evidence>
<organism evidence="2 3">
    <name type="scientific">Henosepilachna vigintioctopunctata</name>
    <dbReference type="NCBI Taxonomy" id="420089"/>
    <lineage>
        <taxon>Eukaryota</taxon>
        <taxon>Metazoa</taxon>
        <taxon>Ecdysozoa</taxon>
        <taxon>Arthropoda</taxon>
        <taxon>Hexapoda</taxon>
        <taxon>Insecta</taxon>
        <taxon>Pterygota</taxon>
        <taxon>Neoptera</taxon>
        <taxon>Endopterygota</taxon>
        <taxon>Coleoptera</taxon>
        <taxon>Polyphaga</taxon>
        <taxon>Cucujiformia</taxon>
        <taxon>Coccinelloidea</taxon>
        <taxon>Coccinellidae</taxon>
        <taxon>Epilachninae</taxon>
        <taxon>Epilachnini</taxon>
        <taxon>Henosepilachna</taxon>
    </lineage>
</organism>
<evidence type="ECO:0000256" key="1">
    <source>
        <dbReference type="SAM" id="Phobius"/>
    </source>
</evidence>
<feature type="transmembrane region" description="Helical" evidence="1">
    <location>
        <begin position="6"/>
        <end position="25"/>
    </location>
</feature>
<accession>A0AAW1UWB5</accession>
<protein>
    <submittedName>
        <fullName evidence="2">Uncharacterized protein</fullName>
    </submittedName>
</protein>
<reference evidence="2 3" key="1">
    <citation type="submission" date="2023-03" db="EMBL/GenBank/DDBJ databases">
        <title>Genome insight into feeding habits of ladybird beetles.</title>
        <authorList>
            <person name="Li H.-S."/>
            <person name="Huang Y.-H."/>
            <person name="Pang H."/>
        </authorList>
    </citation>
    <scope>NUCLEOTIDE SEQUENCE [LARGE SCALE GENOMIC DNA]</scope>
    <source>
        <strain evidence="2">SYSU_2023b</strain>
        <tissue evidence="2">Whole body</tissue>
    </source>
</reference>
<gene>
    <name evidence="2" type="ORF">WA026_022340</name>
</gene>
<sequence>MAKDDASTIIVITRTITVSALYYLIHHLEKKEKKHIKPIMRENIVLRLAYFRQSMSYAGITKNQNCYVNENKMRDSANTWMIFQLYERN</sequence>
<keyword evidence="3" id="KW-1185">Reference proteome</keyword>
<dbReference type="AlphaFoldDB" id="A0AAW1UWB5"/>
<keyword evidence="1" id="KW-0812">Transmembrane</keyword>
<keyword evidence="1" id="KW-0472">Membrane</keyword>
<dbReference type="Proteomes" id="UP001431783">
    <property type="component" value="Unassembled WGS sequence"/>
</dbReference>
<dbReference type="EMBL" id="JARQZJ010000109">
    <property type="protein sequence ID" value="KAK9887404.1"/>
    <property type="molecule type" value="Genomic_DNA"/>
</dbReference>